<sequence>MYKQYLLANKGFTKSQWVVVTSHRRGWKRWLEDTLHREALHQVWLVDTLWDRWTLVLFFNCHLCPITHLPKDKSAILFFESLSLRSLNRYILPVKRVLEHFSAYATQPQLRMELSHPEDCHVQTIVFTKTWFAHEQVEAMKSVFGSWAQESNVDNTSSV</sequence>
<keyword evidence="2" id="KW-1185">Reference proteome</keyword>
<comment type="caution">
    <text evidence="1">The sequence shown here is derived from an EMBL/GenBank/DDBJ whole genome shotgun (WGS) entry which is preliminary data.</text>
</comment>
<reference evidence="1 2" key="1">
    <citation type="submission" date="2021-01" db="EMBL/GenBank/DDBJ databases">
        <title>Adiantum capillus-veneris genome.</title>
        <authorList>
            <person name="Fang Y."/>
            <person name="Liao Q."/>
        </authorList>
    </citation>
    <scope>NUCLEOTIDE SEQUENCE [LARGE SCALE GENOMIC DNA]</scope>
    <source>
        <strain evidence="1">H3</strain>
        <tissue evidence="1">Leaf</tissue>
    </source>
</reference>
<dbReference type="AlphaFoldDB" id="A0A9D4V576"/>
<proteinExistence type="predicted"/>
<organism evidence="1 2">
    <name type="scientific">Adiantum capillus-veneris</name>
    <name type="common">Maidenhair fern</name>
    <dbReference type="NCBI Taxonomy" id="13818"/>
    <lineage>
        <taxon>Eukaryota</taxon>
        <taxon>Viridiplantae</taxon>
        <taxon>Streptophyta</taxon>
        <taxon>Embryophyta</taxon>
        <taxon>Tracheophyta</taxon>
        <taxon>Polypodiopsida</taxon>
        <taxon>Polypodiidae</taxon>
        <taxon>Polypodiales</taxon>
        <taxon>Pteridineae</taxon>
        <taxon>Pteridaceae</taxon>
        <taxon>Vittarioideae</taxon>
        <taxon>Adiantum</taxon>
    </lineage>
</organism>
<gene>
    <name evidence="1" type="ORF">GOP47_0005505</name>
</gene>
<dbReference type="EMBL" id="JABFUD020000005">
    <property type="protein sequence ID" value="KAI5080026.1"/>
    <property type="molecule type" value="Genomic_DNA"/>
</dbReference>
<evidence type="ECO:0000313" key="1">
    <source>
        <dbReference type="EMBL" id="KAI5080026.1"/>
    </source>
</evidence>
<dbReference type="Proteomes" id="UP000886520">
    <property type="component" value="Chromosome 5"/>
</dbReference>
<name>A0A9D4V576_ADICA</name>
<evidence type="ECO:0000313" key="2">
    <source>
        <dbReference type="Proteomes" id="UP000886520"/>
    </source>
</evidence>
<protein>
    <submittedName>
        <fullName evidence="1">Uncharacterized protein</fullName>
    </submittedName>
</protein>
<accession>A0A9D4V576</accession>